<evidence type="ECO:0000256" key="1">
    <source>
        <dbReference type="SAM" id="MobiDB-lite"/>
    </source>
</evidence>
<proteinExistence type="predicted"/>
<evidence type="ECO:0000313" key="2">
    <source>
        <dbReference type="EMBL" id="QHU04827.1"/>
    </source>
</evidence>
<dbReference type="AlphaFoldDB" id="A0A6C0JK30"/>
<sequence length="149" mass="17013">MANIQMPIEIGPSGKIQPLSEYIKIQISKCEELPEIDETMTNSSIMDQINRAIQETDECSESDSEEEHDDEEQEEKLMVFLDEIKNIKTRKPRVNISFKNKASKKSKAHHYTMKSRPNSNKADDDLFLPAMALEQEPEDGQSHSGSEQD</sequence>
<dbReference type="EMBL" id="MN740404">
    <property type="protein sequence ID" value="QHU04827.1"/>
    <property type="molecule type" value="Genomic_DNA"/>
</dbReference>
<feature type="region of interest" description="Disordered" evidence="1">
    <location>
        <begin position="51"/>
        <end position="75"/>
    </location>
</feature>
<feature type="compositionally biased region" description="Basic residues" evidence="1">
    <location>
        <begin position="101"/>
        <end position="113"/>
    </location>
</feature>
<protein>
    <submittedName>
        <fullName evidence="2">Uncharacterized protein</fullName>
    </submittedName>
</protein>
<reference evidence="2" key="1">
    <citation type="journal article" date="2020" name="Nature">
        <title>Giant virus diversity and host interactions through global metagenomics.</title>
        <authorList>
            <person name="Schulz F."/>
            <person name="Roux S."/>
            <person name="Paez-Espino D."/>
            <person name="Jungbluth S."/>
            <person name="Walsh D.A."/>
            <person name="Denef V.J."/>
            <person name="McMahon K.D."/>
            <person name="Konstantinidis K.T."/>
            <person name="Eloe-Fadrosh E.A."/>
            <person name="Kyrpides N.C."/>
            <person name="Woyke T."/>
        </authorList>
    </citation>
    <scope>NUCLEOTIDE SEQUENCE</scope>
    <source>
        <strain evidence="2">GVMAG-M-3300027708-5</strain>
    </source>
</reference>
<feature type="compositionally biased region" description="Acidic residues" evidence="1">
    <location>
        <begin position="55"/>
        <end position="74"/>
    </location>
</feature>
<feature type="region of interest" description="Disordered" evidence="1">
    <location>
        <begin position="92"/>
        <end position="149"/>
    </location>
</feature>
<accession>A0A6C0JK30</accession>
<organism evidence="2">
    <name type="scientific">viral metagenome</name>
    <dbReference type="NCBI Taxonomy" id="1070528"/>
    <lineage>
        <taxon>unclassified sequences</taxon>
        <taxon>metagenomes</taxon>
        <taxon>organismal metagenomes</taxon>
    </lineage>
</organism>
<name>A0A6C0JK30_9ZZZZ</name>